<dbReference type="EMBL" id="ML122253">
    <property type="protein sequence ID" value="RPD65132.1"/>
    <property type="molecule type" value="Genomic_DNA"/>
</dbReference>
<protein>
    <submittedName>
        <fullName evidence="1">Uncharacterized protein</fullName>
    </submittedName>
</protein>
<dbReference type="AlphaFoldDB" id="A0A5C2SMY4"/>
<reference evidence="1" key="1">
    <citation type="journal article" date="2018" name="Genome Biol. Evol.">
        <title>Genomics and development of Lentinus tigrinus, a white-rot wood-decaying mushroom with dimorphic fruiting bodies.</title>
        <authorList>
            <person name="Wu B."/>
            <person name="Xu Z."/>
            <person name="Knudson A."/>
            <person name="Carlson A."/>
            <person name="Chen N."/>
            <person name="Kovaka S."/>
            <person name="LaButti K."/>
            <person name="Lipzen A."/>
            <person name="Pennachio C."/>
            <person name="Riley R."/>
            <person name="Schakwitz W."/>
            <person name="Umezawa K."/>
            <person name="Ohm R.A."/>
            <person name="Grigoriev I.V."/>
            <person name="Nagy L.G."/>
            <person name="Gibbons J."/>
            <person name="Hibbett D."/>
        </authorList>
    </citation>
    <scope>NUCLEOTIDE SEQUENCE [LARGE SCALE GENOMIC DNA]</scope>
    <source>
        <strain evidence="1">ALCF2SS1-6</strain>
    </source>
</reference>
<evidence type="ECO:0000313" key="2">
    <source>
        <dbReference type="Proteomes" id="UP000313359"/>
    </source>
</evidence>
<organism evidence="1 2">
    <name type="scientific">Lentinus tigrinus ALCF2SS1-6</name>
    <dbReference type="NCBI Taxonomy" id="1328759"/>
    <lineage>
        <taxon>Eukaryota</taxon>
        <taxon>Fungi</taxon>
        <taxon>Dikarya</taxon>
        <taxon>Basidiomycota</taxon>
        <taxon>Agaricomycotina</taxon>
        <taxon>Agaricomycetes</taxon>
        <taxon>Polyporales</taxon>
        <taxon>Polyporaceae</taxon>
        <taxon>Lentinus</taxon>
    </lineage>
</organism>
<gene>
    <name evidence="1" type="ORF">L227DRAFT_571565</name>
</gene>
<accession>A0A5C2SMY4</accession>
<sequence length="158" mass="18213">MPRTSYRARSRRTRHRQCGAPSDVGRWGLRGVTRRRMIGHFQRLEVPKWLQEINPVVLDINPCHIPIDSQVGYPAWIEELGEFVEDAVKEPPTNVVKLAADQDVVPPDLNMDTGGLVEHPHALRTYWVTWKHLLHHGDFERSRGARSDEVHVDVGRYV</sequence>
<keyword evidence="2" id="KW-1185">Reference proteome</keyword>
<dbReference type="Proteomes" id="UP000313359">
    <property type="component" value="Unassembled WGS sequence"/>
</dbReference>
<name>A0A5C2SMY4_9APHY</name>
<proteinExistence type="predicted"/>
<evidence type="ECO:0000313" key="1">
    <source>
        <dbReference type="EMBL" id="RPD65132.1"/>
    </source>
</evidence>